<gene>
    <name evidence="1" type="ORF">SAMN05443637_107250</name>
    <name evidence="2" type="ORF">SAMN05443637_116187</name>
</gene>
<dbReference type="AlphaFoldDB" id="A0A1M6TA19"/>
<dbReference type="EMBL" id="FRAP01000007">
    <property type="protein sequence ID" value="SHK53801.1"/>
    <property type="molecule type" value="Genomic_DNA"/>
</dbReference>
<feature type="non-terminal residue" evidence="1">
    <location>
        <position position="31"/>
    </location>
</feature>
<dbReference type="Proteomes" id="UP000184363">
    <property type="component" value="Unassembled WGS sequence"/>
</dbReference>
<evidence type="ECO:0000313" key="1">
    <source>
        <dbReference type="EMBL" id="SHK53801.1"/>
    </source>
</evidence>
<name>A0A1M6TA19_PSETH</name>
<proteinExistence type="predicted"/>
<keyword evidence="3" id="KW-1185">Reference proteome</keyword>
<evidence type="ECO:0000313" key="2">
    <source>
        <dbReference type="EMBL" id="SHL04049.1"/>
    </source>
</evidence>
<evidence type="ECO:0000313" key="3">
    <source>
        <dbReference type="Proteomes" id="UP000184363"/>
    </source>
</evidence>
<sequence length="31" mass="3484">MAQIVGERVNEGDAIVDYEEKIFDDIQAEEG</sequence>
<organism evidence="1 3">
    <name type="scientific">Pseudonocardia thermophila</name>
    <dbReference type="NCBI Taxonomy" id="1848"/>
    <lineage>
        <taxon>Bacteria</taxon>
        <taxon>Bacillati</taxon>
        <taxon>Actinomycetota</taxon>
        <taxon>Actinomycetes</taxon>
        <taxon>Pseudonocardiales</taxon>
        <taxon>Pseudonocardiaceae</taxon>
        <taxon>Pseudonocardia</taxon>
    </lineage>
</organism>
<protein>
    <submittedName>
        <fullName evidence="1">Uncharacterized protein</fullName>
    </submittedName>
</protein>
<accession>A0A1M6TA19</accession>
<reference evidence="1 3" key="1">
    <citation type="submission" date="2016-11" db="EMBL/GenBank/DDBJ databases">
        <authorList>
            <person name="Jaros S."/>
            <person name="Januszkiewicz K."/>
            <person name="Wedrychowicz H."/>
        </authorList>
    </citation>
    <scope>NUCLEOTIDE SEQUENCE [LARGE SCALE GENOMIC DNA]</scope>
    <source>
        <strain evidence="1 3">DSM 43832</strain>
    </source>
</reference>
<dbReference type="EMBL" id="FRAP01000016">
    <property type="protein sequence ID" value="SHL04049.1"/>
    <property type="molecule type" value="Genomic_DNA"/>
</dbReference>